<keyword evidence="3" id="KW-1185">Reference proteome</keyword>
<dbReference type="EMBL" id="JANBVN010000029">
    <property type="protein sequence ID" value="KAJ9160968.1"/>
    <property type="molecule type" value="Genomic_DNA"/>
</dbReference>
<evidence type="ECO:0000256" key="1">
    <source>
        <dbReference type="SAM" id="MobiDB-lite"/>
    </source>
</evidence>
<comment type="caution">
    <text evidence="2">The sequence shown here is derived from an EMBL/GenBank/DDBJ whole genome shotgun (WGS) entry which is preliminary data.</text>
</comment>
<feature type="compositionally biased region" description="Acidic residues" evidence="1">
    <location>
        <begin position="464"/>
        <end position="486"/>
    </location>
</feature>
<evidence type="ECO:0000313" key="3">
    <source>
        <dbReference type="Proteomes" id="UP001174691"/>
    </source>
</evidence>
<organism evidence="2 3">
    <name type="scientific">Coniochaeta hoffmannii</name>
    <dbReference type="NCBI Taxonomy" id="91930"/>
    <lineage>
        <taxon>Eukaryota</taxon>
        <taxon>Fungi</taxon>
        <taxon>Dikarya</taxon>
        <taxon>Ascomycota</taxon>
        <taxon>Pezizomycotina</taxon>
        <taxon>Sordariomycetes</taxon>
        <taxon>Sordariomycetidae</taxon>
        <taxon>Coniochaetales</taxon>
        <taxon>Coniochaetaceae</taxon>
        <taxon>Coniochaeta</taxon>
    </lineage>
</organism>
<dbReference type="Proteomes" id="UP001174691">
    <property type="component" value="Unassembled WGS sequence"/>
</dbReference>
<protein>
    <submittedName>
        <fullName evidence="2">Isoprenoid biosynthetic process</fullName>
    </submittedName>
</protein>
<dbReference type="PANTHER" id="PTHR35179">
    <property type="entry name" value="PROTEIN CBG02620"/>
    <property type="match status" value="1"/>
</dbReference>
<sequence length="486" mass="54357">MASQIIAEITRSDLADLPSRNGKITGFRHLASYNWLEKPVSTIRVPGCPPLWAPPSVPPKLTADTGMVYIDQNAARNPRFPLEPLFRALYVEERDFQIGDIDLVTDRSNIRKLLRFVQGSSNDAFQIQVETAGSKTALFTRVEARPTDIIQGFRGYGHSFEKAYTKKQSGSTAHHRIVGYDFGGINCIVRHETDGYVDNRSPTGLTDNLSDALKGLSISELDNYANDSAATLVETGGKAVDPSSTLEIKTRAASRTVKQNGGRNAIVTYDGGTKLRIVEAGEKRALPDDLYAKWEVKEPWGGALFTAQVGRADAAKLKNKEDESSSGQPTAPLLIPNNTPFSDIINHASLPIDVLAGRKLRDIMRDMRSGKSDWDPEERREIQGLKSLARDSAFRLLYLFLLDEFASEVKDQNSAYNVAFFVVSHRRIFQYRTRKMVREAFEARFRVSDKQRKNLDKWPIGSQEGEDVTTEEEGFDFDSDSDFDFD</sequence>
<evidence type="ECO:0000313" key="2">
    <source>
        <dbReference type="EMBL" id="KAJ9160968.1"/>
    </source>
</evidence>
<accession>A0AA38S500</accession>
<proteinExistence type="predicted"/>
<reference evidence="2" key="1">
    <citation type="submission" date="2022-07" db="EMBL/GenBank/DDBJ databases">
        <title>Fungi with potential for degradation of polypropylene.</title>
        <authorList>
            <person name="Gostincar C."/>
        </authorList>
    </citation>
    <scope>NUCLEOTIDE SEQUENCE</scope>
    <source>
        <strain evidence="2">EXF-13287</strain>
    </source>
</reference>
<feature type="region of interest" description="Disordered" evidence="1">
    <location>
        <begin position="456"/>
        <end position="486"/>
    </location>
</feature>
<dbReference type="PANTHER" id="PTHR35179:SF2">
    <property type="entry name" value="START DOMAIN-CONTAINING PROTEIN"/>
    <property type="match status" value="1"/>
</dbReference>
<gene>
    <name evidence="2" type="ORF">NKR19_g2812</name>
</gene>
<name>A0AA38S500_9PEZI</name>
<dbReference type="AlphaFoldDB" id="A0AA38S500"/>